<dbReference type="EC" id="2.7.1.49" evidence="2"/>
<evidence type="ECO:0000313" key="3">
    <source>
        <dbReference type="Proteomes" id="UP000541136"/>
    </source>
</evidence>
<comment type="caution">
    <text evidence="2">The sequence shown here is derived from an EMBL/GenBank/DDBJ whole genome shotgun (WGS) entry which is preliminary data.</text>
</comment>
<dbReference type="GO" id="GO:0008902">
    <property type="term" value="F:hydroxymethylpyrimidine kinase activity"/>
    <property type="evidence" value="ECO:0007669"/>
    <property type="project" value="UniProtKB-EC"/>
</dbReference>
<dbReference type="GO" id="GO:0005829">
    <property type="term" value="C:cytosol"/>
    <property type="evidence" value="ECO:0007669"/>
    <property type="project" value="TreeGrafter"/>
</dbReference>
<reference evidence="2 3" key="1">
    <citation type="submission" date="2020-08" db="EMBL/GenBank/DDBJ databases">
        <title>Genomic Encyclopedia of Type Strains, Phase IV (KMG-IV): sequencing the most valuable type-strain genomes for metagenomic binning, comparative biology and taxonomic classification.</title>
        <authorList>
            <person name="Goeker M."/>
        </authorList>
    </citation>
    <scope>NUCLEOTIDE SEQUENCE [LARGE SCALE GENOMIC DNA]</scope>
    <source>
        <strain evidence="2 3">DSM 12141</strain>
    </source>
</reference>
<evidence type="ECO:0000313" key="2">
    <source>
        <dbReference type="EMBL" id="MBB6084647.1"/>
    </source>
</evidence>
<proteinExistence type="predicted"/>
<gene>
    <name evidence="2" type="ORF">HNR28_002694</name>
</gene>
<dbReference type="PANTHER" id="PTHR20858">
    <property type="entry name" value="PHOSPHOMETHYLPYRIMIDINE KINASE"/>
    <property type="match status" value="1"/>
</dbReference>
<sequence length="269" mass="27971">MPAPDSPSVPLPLIFGPFDPSGASHLPIDAVICAGLGAHAGSVATAIHVQDTAGTETIQRLTPDLIDDQARCLLEDMAIGALKIGPQYDPETISTLAQIAADYSALPLVLQLSAPPPVSDLEDLDPEETVGALLELLVPQAHIVVVDARLPEQWAGQGLLSSARADDPIGALHEFGAPLVLCCNAALGPGLNGLILHAQEPPGSRWPWPTPRVRTGDAESLLATVLCCLLARGLDPAEAVPQAVATATALLERHFHPGMGQRILLHAAP</sequence>
<dbReference type="Gene3D" id="3.40.1190.20">
    <property type="match status" value="1"/>
</dbReference>
<keyword evidence="2" id="KW-0418">Kinase</keyword>
<dbReference type="Proteomes" id="UP000541136">
    <property type="component" value="Unassembled WGS sequence"/>
</dbReference>
<organism evidence="2 3">
    <name type="scientific">Castellaniella defragrans</name>
    <name type="common">Alcaligenes defragrans</name>
    <dbReference type="NCBI Taxonomy" id="75697"/>
    <lineage>
        <taxon>Bacteria</taxon>
        <taxon>Pseudomonadati</taxon>
        <taxon>Pseudomonadota</taxon>
        <taxon>Betaproteobacteria</taxon>
        <taxon>Burkholderiales</taxon>
        <taxon>Alcaligenaceae</taxon>
        <taxon>Castellaniella</taxon>
    </lineage>
</organism>
<name>A0A7W9TSC5_CASDE</name>
<dbReference type="SUPFAM" id="SSF53613">
    <property type="entry name" value="Ribokinase-like"/>
    <property type="match status" value="1"/>
</dbReference>
<dbReference type="PANTHER" id="PTHR20858:SF17">
    <property type="entry name" value="HYDROXYMETHYLPYRIMIDINE_PHOSPHOMETHYLPYRIMIDINE KINASE THI20-RELATED"/>
    <property type="match status" value="1"/>
</dbReference>
<dbReference type="InterPro" id="IPR029056">
    <property type="entry name" value="Ribokinase-like"/>
</dbReference>
<dbReference type="EC" id="2.7.4.7" evidence="2"/>
<feature type="domain" description="Pyridoxamine kinase/Phosphomethylpyrimidine kinase" evidence="1">
    <location>
        <begin position="19"/>
        <end position="261"/>
    </location>
</feature>
<dbReference type="InterPro" id="IPR013749">
    <property type="entry name" value="PM/HMP-P_kinase-1"/>
</dbReference>
<dbReference type="EMBL" id="JACHIB010000016">
    <property type="protein sequence ID" value="MBB6084647.1"/>
    <property type="molecule type" value="Genomic_DNA"/>
</dbReference>
<dbReference type="Pfam" id="PF08543">
    <property type="entry name" value="Phos_pyr_kin"/>
    <property type="match status" value="1"/>
</dbReference>
<dbReference type="AlphaFoldDB" id="A0A7W9TSC5"/>
<evidence type="ECO:0000259" key="1">
    <source>
        <dbReference type="Pfam" id="PF08543"/>
    </source>
</evidence>
<protein>
    <submittedName>
        <fullName evidence="2">Hydroxymethylpyrimidine/phosphomethylpyrimidine kinase</fullName>
        <ecNumber evidence="2">2.7.1.49</ecNumber>
        <ecNumber evidence="2">2.7.4.7</ecNumber>
    </submittedName>
</protein>
<dbReference type="GO" id="GO:0008972">
    <property type="term" value="F:phosphomethylpyrimidine kinase activity"/>
    <property type="evidence" value="ECO:0007669"/>
    <property type="project" value="UniProtKB-EC"/>
</dbReference>
<keyword evidence="2" id="KW-0808">Transferase</keyword>
<dbReference type="GO" id="GO:0009228">
    <property type="term" value="P:thiamine biosynthetic process"/>
    <property type="evidence" value="ECO:0007669"/>
    <property type="project" value="TreeGrafter"/>
</dbReference>
<dbReference type="RefSeq" id="WP_151025206.1">
    <property type="nucleotide sequence ID" value="NZ_JACHIB010000016.1"/>
</dbReference>
<accession>A0A7W9TSC5</accession>